<dbReference type="PANTHER" id="PTHR31885:SF6">
    <property type="entry name" value="GH04784P"/>
    <property type="match status" value="1"/>
</dbReference>
<feature type="transmembrane region" description="Helical" evidence="6">
    <location>
        <begin position="96"/>
        <end position="115"/>
    </location>
</feature>
<dbReference type="EMBL" id="SHLC01000001">
    <property type="protein sequence ID" value="RZU65794.1"/>
    <property type="molecule type" value="Genomic_DNA"/>
</dbReference>
<evidence type="ECO:0000256" key="4">
    <source>
        <dbReference type="ARBA" id="ARBA00022989"/>
    </source>
</evidence>
<dbReference type="InterPro" id="IPR012506">
    <property type="entry name" value="TMEM86B-like"/>
</dbReference>
<evidence type="ECO:0000256" key="2">
    <source>
        <dbReference type="ARBA" id="ARBA00007375"/>
    </source>
</evidence>
<keyword evidence="4 6" id="KW-1133">Transmembrane helix</keyword>
<feature type="transmembrane region" description="Helical" evidence="6">
    <location>
        <begin position="21"/>
        <end position="40"/>
    </location>
</feature>
<reference evidence="7 8" key="1">
    <citation type="submission" date="2019-02" db="EMBL/GenBank/DDBJ databases">
        <title>Sequencing the genomes of 1000 actinobacteria strains.</title>
        <authorList>
            <person name="Klenk H.-P."/>
        </authorList>
    </citation>
    <scope>NUCLEOTIDE SEQUENCE [LARGE SCALE GENOMIC DNA]</scope>
    <source>
        <strain evidence="7 8">DSM 18319</strain>
    </source>
</reference>
<comment type="similarity">
    <text evidence="2">Belongs to the TMEM86 family.</text>
</comment>
<organism evidence="7 8">
    <name type="scientific">Microterricola gilva</name>
    <dbReference type="NCBI Taxonomy" id="393267"/>
    <lineage>
        <taxon>Bacteria</taxon>
        <taxon>Bacillati</taxon>
        <taxon>Actinomycetota</taxon>
        <taxon>Actinomycetes</taxon>
        <taxon>Micrococcales</taxon>
        <taxon>Microbacteriaceae</taxon>
        <taxon>Microterricola</taxon>
    </lineage>
</organism>
<comment type="caution">
    <text evidence="7">The sequence shown here is derived from an EMBL/GenBank/DDBJ whole genome shotgun (WGS) entry which is preliminary data.</text>
</comment>
<comment type="subcellular location">
    <subcellularLocation>
        <location evidence="1">Membrane</location>
        <topology evidence="1">Multi-pass membrane protein</topology>
    </subcellularLocation>
</comment>
<accession>A0A4Q8AMI6</accession>
<proteinExistence type="inferred from homology"/>
<dbReference type="GO" id="GO:0016787">
    <property type="term" value="F:hydrolase activity"/>
    <property type="evidence" value="ECO:0007669"/>
    <property type="project" value="TreeGrafter"/>
</dbReference>
<feature type="transmembrane region" description="Helical" evidence="6">
    <location>
        <begin position="157"/>
        <end position="182"/>
    </location>
</feature>
<evidence type="ECO:0000256" key="3">
    <source>
        <dbReference type="ARBA" id="ARBA00022692"/>
    </source>
</evidence>
<keyword evidence="8" id="KW-1185">Reference proteome</keyword>
<name>A0A4Q8AMI6_9MICO</name>
<evidence type="ECO:0000313" key="7">
    <source>
        <dbReference type="EMBL" id="RZU65794.1"/>
    </source>
</evidence>
<sequence length="249" mass="26502">MSTSNSALEPTATGLLGARRSFAPFVVVSVLHLLFQIAELQTLANVSKWLLMPALALAVIASTPARRSAATALLLAAITLSWLGDITPLYASDWFFVLGLSFFLLAHIAYLVLFVRGLGYRRPRPIAFVYLLWWLAFVALLGPWLDALLIPVAAYGAVLGAMAAFATRGSLPIAIGGALFLVSDTLLGSDRFLPGFDLWQSGFLIMVTYLAGQGLIAWGVIALQLAGHRGLALPEPQGRGSDAPAPASR</sequence>
<evidence type="ECO:0000256" key="5">
    <source>
        <dbReference type="ARBA" id="ARBA00023136"/>
    </source>
</evidence>
<protein>
    <submittedName>
        <fullName evidence="7">Putative membrane protein YhhN</fullName>
    </submittedName>
</protein>
<evidence type="ECO:0000256" key="1">
    <source>
        <dbReference type="ARBA" id="ARBA00004141"/>
    </source>
</evidence>
<dbReference type="GO" id="GO:0016020">
    <property type="term" value="C:membrane"/>
    <property type="evidence" value="ECO:0007669"/>
    <property type="project" value="UniProtKB-SubCell"/>
</dbReference>
<dbReference type="Proteomes" id="UP000291483">
    <property type="component" value="Unassembled WGS sequence"/>
</dbReference>
<feature type="transmembrane region" description="Helical" evidence="6">
    <location>
        <begin position="127"/>
        <end position="145"/>
    </location>
</feature>
<gene>
    <name evidence="7" type="ORF">EV379_2132</name>
</gene>
<evidence type="ECO:0000313" key="8">
    <source>
        <dbReference type="Proteomes" id="UP000291483"/>
    </source>
</evidence>
<keyword evidence="5 6" id="KW-0472">Membrane</keyword>
<dbReference type="PANTHER" id="PTHR31885">
    <property type="entry name" value="GH04784P"/>
    <property type="match status" value="1"/>
</dbReference>
<dbReference type="Pfam" id="PF07947">
    <property type="entry name" value="YhhN"/>
    <property type="match status" value="1"/>
</dbReference>
<feature type="transmembrane region" description="Helical" evidence="6">
    <location>
        <begin position="203"/>
        <end position="226"/>
    </location>
</feature>
<keyword evidence="3 6" id="KW-0812">Transmembrane</keyword>
<dbReference type="AlphaFoldDB" id="A0A4Q8AMI6"/>
<evidence type="ECO:0000256" key="6">
    <source>
        <dbReference type="SAM" id="Phobius"/>
    </source>
</evidence>